<gene>
    <name evidence="1" type="ORF">F4821DRAFT_60454</name>
</gene>
<evidence type="ECO:0000313" key="1">
    <source>
        <dbReference type="EMBL" id="KAI6089260.1"/>
    </source>
</evidence>
<reference evidence="1 2" key="1">
    <citation type="journal article" date="2022" name="New Phytol.">
        <title>Ecological generalism drives hyperdiversity of secondary metabolite gene clusters in xylarialean endophytes.</title>
        <authorList>
            <person name="Franco M.E.E."/>
            <person name="Wisecaver J.H."/>
            <person name="Arnold A.E."/>
            <person name="Ju Y.M."/>
            <person name="Slot J.C."/>
            <person name="Ahrendt S."/>
            <person name="Moore L.P."/>
            <person name="Eastman K.E."/>
            <person name="Scott K."/>
            <person name="Konkel Z."/>
            <person name="Mondo S.J."/>
            <person name="Kuo A."/>
            <person name="Hayes R.D."/>
            <person name="Haridas S."/>
            <person name="Andreopoulos B."/>
            <person name="Riley R."/>
            <person name="LaButti K."/>
            <person name="Pangilinan J."/>
            <person name="Lipzen A."/>
            <person name="Amirebrahimi M."/>
            <person name="Yan J."/>
            <person name="Adam C."/>
            <person name="Keymanesh K."/>
            <person name="Ng V."/>
            <person name="Louie K."/>
            <person name="Northen T."/>
            <person name="Drula E."/>
            <person name="Henrissat B."/>
            <person name="Hsieh H.M."/>
            <person name="Youens-Clark K."/>
            <person name="Lutzoni F."/>
            <person name="Miadlikowska J."/>
            <person name="Eastwood D.C."/>
            <person name="Hamelin R.C."/>
            <person name="Grigoriev I.V."/>
            <person name="U'Ren J.M."/>
        </authorList>
    </citation>
    <scope>NUCLEOTIDE SEQUENCE [LARGE SCALE GENOMIC DNA]</scope>
    <source>
        <strain evidence="1 2">ER1909</strain>
    </source>
</reference>
<dbReference type="EMBL" id="MU394296">
    <property type="protein sequence ID" value="KAI6089260.1"/>
    <property type="molecule type" value="Genomic_DNA"/>
</dbReference>
<keyword evidence="2" id="KW-1185">Reference proteome</keyword>
<protein>
    <submittedName>
        <fullName evidence="1">Uncharacterized protein</fullName>
    </submittedName>
</protein>
<proteinExistence type="predicted"/>
<evidence type="ECO:0000313" key="2">
    <source>
        <dbReference type="Proteomes" id="UP001497680"/>
    </source>
</evidence>
<organism evidence="1 2">
    <name type="scientific">Hypoxylon rubiginosum</name>
    <dbReference type="NCBI Taxonomy" id="110542"/>
    <lineage>
        <taxon>Eukaryota</taxon>
        <taxon>Fungi</taxon>
        <taxon>Dikarya</taxon>
        <taxon>Ascomycota</taxon>
        <taxon>Pezizomycotina</taxon>
        <taxon>Sordariomycetes</taxon>
        <taxon>Xylariomycetidae</taxon>
        <taxon>Xylariales</taxon>
        <taxon>Hypoxylaceae</taxon>
        <taxon>Hypoxylon</taxon>
    </lineage>
</organism>
<sequence>MSELALTFFSFLCLIAIIAVLRVCDGQALPTLPLDITLNTLLAFLVTFCKAGLTVPVAEVISQRKWIWFRNDRRLIDFEIFDNASRGLKGSLGMLLRLPWSLASLGAVITILGIVTSPIAQQAISYPTRIVPANQSASLPATRNIHFPEEFSLQQDIRSRADVRAGVSSSWEDVLDVSPTCPTGECDYPTIRTLGVCVRTADISQHISVKNIPPTLSQTWNVWNIHPDIKSGGWNATLPLPVACVTSPVAYNMMTVPMTDSLAFPDDRDLYLSTIYRTGLIYSDGPDQPYPVPGDWSETPNFRAIEIVFYQCVKELKVSASNGSSDTRELASWNKVLESGSTPIWNFKCYVDDPEGIFRADGCILFGPDNPNGTTKQTTAQDSLLESEEIFSASRNVMNEFSVGFFTTLLGTFAWNGNDSYMDGTPSVMRYMQSISFGQNRTHEDILRDVSKASDNLARAGTNLIRTMRPFDNKNDSYLIFGTAWTNETYIHVRWGWLAFLTTQVVAGTTLLAFTIWSTAKAEEPITKSSQLAVMAALDSESRNMLGNIGPIREMEAKAEQIQVCLIGDQLKSSTSPRANQETINSPTTQP</sequence>
<dbReference type="Proteomes" id="UP001497680">
    <property type="component" value="Unassembled WGS sequence"/>
</dbReference>
<accession>A0ACC0DA54</accession>
<comment type="caution">
    <text evidence="1">The sequence shown here is derived from an EMBL/GenBank/DDBJ whole genome shotgun (WGS) entry which is preliminary data.</text>
</comment>
<name>A0ACC0DA54_9PEZI</name>